<sequence>MGLEFLRDNHIAFQVNLLSSSYKVLFYWLYICILEFKGDRKLCPVDELWPCDLSVIIGQDRIRTDSSRQQSIVSPHLGVRWEVARLSDRTAKLERLDVARICVLIAADAAHAASIKLQSFNSIVERPKPSSCVDAVINVVESPSSYVAEKSLAGDLGVAPAPVS</sequence>
<proteinExistence type="predicted"/>
<evidence type="ECO:0000313" key="1">
    <source>
        <dbReference type="EMBL" id="GMH14041.1"/>
    </source>
</evidence>
<accession>A0AAD3XRQ4</accession>
<reference evidence="1" key="1">
    <citation type="submission" date="2023-05" db="EMBL/GenBank/DDBJ databases">
        <title>Nepenthes gracilis genome sequencing.</title>
        <authorList>
            <person name="Fukushima K."/>
        </authorList>
    </citation>
    <scope>NUCLEOTIDE SEQUENCE</scope>
    <source>
        <strain evidence="1">SING2019-196</strain>
    </source>
</reference>
<organism evidence="1 2">
    <name type="scientific">Nepenthes gracilis</name>
    <name type="common">Slender pitcher plant</name>
    <dbReference type="NCBI Taxonomy" id="150966"/>
    <lineage>
        <taxon>Eukaryota</taxon>
        <taxon>Viridiplantae</taxon>
        <taxon>Streptophyta</taxon>
        <taxon>Embryophyta</taxon>
        <taxon>Tracheophyta</taxon>
        <taxon>Spermatophyta</taxon>
        <taxon>Magnoliopsida</taxon>
        <taxon>eudicotyledons</taxon>
        <taxon>Gunneridae</taxon>
        <taxon>Pentapetalae</taxon>
        <taxon>Caryophyllales</taxon>
        <taxon>Nepenthaceae</taxon>
        <taxon>Nepenthes</taxon>
    </lineage>
</organism>
<gene>
    <name evidence="1" type="ORF">Nepgr_015882</name>
</gene>
<protein>
    <submittedName>
        <fullName evidence="1">Uncharacterized protein</fullName>
    </submittedName>
</protein>
<keyword evidence="2" id="KW-1185">Reference proteome</keyword>
<dbReference type="Proteomes" id="UP001279734">
    <property type="component" value="Unassembled WGS sequence"/>
</dbReference>
<comment type="caution">
    <text evidence="1">The sequence shown here is derived from an EMBL/GenBank/DDBJ whole genome shotgun (WGS) entry which is preliminary data.</text>
</comment>
<evidence type="ECO:0000313" key="2">
    <source>
        <dbReference type="Proteomes" id="UP001279734"/>
    </source>
</evidence>
<name>A0AAD3XRQ4_NEPGR</name>
<dbReference type="AlphaFoldDB" id="A0AAD3XRQ4"/>
<dbReference type="EMBL" id="BSYO01000013">
    <property type="protein sequence ID" value="GMH14041.1"/>
    <property type="molecule type" value="Genomic_DNA"/>
</dbReference>